<dbReference type="GO" id="GO:0098552">
    <property type="term" value="C:side of membrane"/>
    <property type="evidence" value="ECO:0007669"/>
    <property type="project" value="UniProtKB-KW"/>
</dbReference>
<dbReference type="Pfam" id="PF07983">
    <property type="entry name" value="X8"/>
    <property type="match status" value="1"/>
</dbReference>
<dbReference type="FunFam" id="3.20.20.80:FF:000005">
    <property type="entry name" value="Glucan endo-1,3-beta-glucosidase 14"/>
    <property type="match status" value="1"/>
</dbReference>
<gene>
    <name evidence="17" type="ORF">KC19_2G226000</name>
</gene>
<evidence type="ECO:0000256" key="7">
    <source>
        <dbReference type="ARBA" id="ARBA00022729"/>
    </source>
</evidence>
<dbReference type="Pfam" id="PF00332">
    <property type="entry name" value="Glyco_hydro_17"/>
    <property type="match status" value="1"/>
</dbReference>
<feature type="domain" description="X8" evidence="16">
    <location>
        <begin position="522"/>
        <end position="607"/>
    </location>
</feature>
<keyword evidence="5" id="KW-1003">Cell membrane</keyword>
<dbReference type="AlphaFoldDB" id="A0A8T0IYC7"/>
<evidence type="ECO:0000256" key="12">
    <source>
        <dbReference type="ARBA" id="ARBA00023295"/>
    </source>
</evidence>
<evidence type="ECO:0000256" key="4">
    <source>
        <dbReference type="ARBA" id="ARBA00012780"/>
    </source>
</evidence>
<dbReference type="InterPro" id="IPR012946">
    <property type="entry name" value="X8"/>
</dbReference>
<dbReference type="Proteomes" id="UP000822688">
    <property type="component" value="Chromosome 2"/>
</dbReference>
<dbReference type="EMBL" id="CM026422">
    <property type="protein sequence ID" value="KAG0588217.1"/>
    <property type="molecule type" value="Genomic_DNA"/>
</dbReference>
<dbReference type="SMART" id="SM00768">
    <property type="entry name" value="X8"/>
    <property type="match status" value="1"/>
</dbReference>
<evidence type="ECO:0000313" key="18">
    <source>
        <dbReference type="Proteomes" id="UP000822688"/>
    </source>
</evidence>
<evidence type="ECO:0000256" key="14">
    <source>
        <dbReference type="RuleBase" id="RU004336"/>
    </source>
</evidence>
<dbReference type="InterPro" id="IPR017853">
    <property type="entry name" value="GH"/>
</dbReference>
<evidence type="ECO:0000256" key="10">
    <source>
        <dbReference type="ARBA" id="ARBA00023157"/>
    </source>
</evidence>
<dbReference type="InterPro" id="IPR000490">
    <property type="entry name" value="Glyco_hydro_17"/>
</dbReference>
<organism evidence="17 18">
    <name type="scientific">Ceratodon purpureus</name>
    <name type="common">Fire moss</name>
    <name type="synonym">Dicranum purpureum</name>
    <dbReference type="NCBI Taxonomy" id="3225"/>
    <lineage>
        <taxon>Eukaryota</taxon>
        <taxon>Viridiplantae</taxon>
        <taxon>Streptophyta</taxon>
        <taxon>Embryophyta</taxon>
        <taxon>Bryophyta</taxon>
        <taxon>Bryophytina</taxon>
        <taxon>Bryopsida</taxon>
        <taxon>Dicranidae</taxon>
        <taxon>Pseudoditrichales</taxon>
        <taxon>Ditrichaceae</taxon>
        <taxon>Ceratodon</taxon>
    </lineage>
</organism>
<evidence type="ECO:0000259" key="16">
    <source>
        <dbReference type="SMART" id="SM00768"/>
    </source>
</evidence>
<keyword evidence="10" id="KW-1015">Disulfide bond</keyword>
<dbReference type="GO" id="GO:0005886">
    <property type="term" value="C:plasma membrane"/>
    <property type="evidence" value="ECO:0007669"/>
    <property type="project" value="UniProtKB-SubCell"/>
</dbReference>
<accession>A0A8T0IYC7</accession>
<keyword evidence="7" id="KW-0732">Signal</keyword>
<dbReference type="InterPro" id="IPR044965">
    <property type="entry name" value="Glyco_hydro_17_plant"/>
</dbReference>
<evidence type="ECO:0000256" key="15">
    <source>
        <dbReference type="SAM" id="Phobius"/>
    </source>
</evidence>
<keyword evidence="11" id="KW-0325">Glycoprotein</keyword>
<dbReference type="FunFam" id="1.20.58.1040:FF:000001">
    <property type="entry name" value="Glucan endo-1,3-beta-glucosidase 4"/>
    <property type="match status" value="1"/>
</dbReference>
<dbReference type="GO" id="GO:0005975">
    <property type="term" value="P:carbohydrate metabolic process"/>
    <property type="evidence" value="ECO:0007669"/>
    <property type="project" value="InterPro"/>
</dbReference>
<keyword evidence="15" id="KW-0812">Transmembrane</keyword>
<evidence type="ECO:0000256" key="3">
    <source>
        <dbReference type="ARBA" id="ARBA00008773"/>
    </source>
</evidence>
<comment type="similarity">
    <text evidence="3 13">Belongs to the glycosyl hydrolase 17 family.</text>
</comment>
<comment type="catalytic activity">
    <reaction evidence="1">
        <text>Hydrolysis of (1-&gt;3)-beta-D-glucosidic linkages in (1-&gt;3)-beta-D-glucans.</text>
        <dbReference type="EC" id="3.2.1.39"/>
    </reaction>
</comment>
<dbReference type="PANTHER" id="PTHR32227">
    <property type="entry name" value="GLUCAN ENDO-1,3-BETA-GLUCOSIDASE BG1-RELATED-RELATED"/>
    <property type="match status" value="1"/>
</dbReference>
<dbReference type="PROSITE" id="PS00587">
    <property type="entry name" value="GLYCOSYL_HYDROL_F17"/>
    <property type="match status" value="1"/>
</dbReference>
<evidence type="ECO:0000256" key="2">
    <source>
        <dbReference type="ARBA" id="ARBA00004609"/>
    </source>
</evidence>
<protein>
    <recommendedName>
        <fullName evidence="4">glucan endo-1,3-beta-D-glucosidase</fullName>
        <ecNumber evidence="4">3.2.1.39</ecNumber>
    </recommendedName>
</protein>
<evidence type="ECO:0000256" key="11">
    <source>
        <dbReference type="ARBA" id="ARBA00023180"/>
    </source>
</evidence>
<dbReference type="Gene3D" id="3.20.20.80">
    <property type="entry name" value="Glycosidases"/>
    <property type="match status" value="1"/>
</dbReference>
<evidence type="ECO:0000256" key="13">
    <source>
        <dbReference type="RuleBase" id="RU004335"/>
    </source>
</evidence>
<proteinExistence type="inferred from homology"/>
<evidence type="ECO:0000256" key="8">
    <source>
        <dbReference type="ARBA" id="ARBA00022801"/>
    </source>
</evidence>
<keyword evidence="15" id="KW-1133">Transmembrane helix</keyword>
<evidence type="ECO:0000256" key="5">
    <source>
        <dbReference type="ARBA" id="ARBA00022475"/>
    </source>
</evidence>
<evidence type="ECO:0000256" key="1">
    <source>
        <dbReference type="ARBA" id="ARBA00000382"/>
    </source>
</evidence>
<keyword evidence="18" id="KW-1185">Reference proteome</keyword>
<keyword evidence="6" id="KW-0449">Lipoprotein</keyword>
<keyword evidence="8 14" id="KW-0378">Hydrolase</keyword>
<dbReference type="GO" id="GO:0042973">
    <property type="term" value="F:glucan endo-1,3-beta-D-glucosidase activity"/>
    <property type="evidence" value="ECO:0007669"/>
    <property type="project" value="UniProtKB-EC"/>
</dbReference>
<feature type="transmembrane region" description="Helical" evidence="15">
    <location>
        <begin position="30"/>
        <end position="50"/>
    </location>
</feature>
<name>A0A8T0IYC7_CERPU</name>
<dbReference type="EC" id="3.2.1.39" evidence="4"/>
<dbReference type="Gene3D" id="1.20.58.1040">
    <property type="match status" value="1"/>
</dbReference>
<reference evidence="17" key="1">
    <citation type="submission" date="2020-06" db="EMBL/GenBank/DDBJ databases">
        <title>WGS assembly of Ceratodon purpureus strain R40.</title>
        <authorList>
            <person name="Carey S.B."/>
            <person name="Jenkins J."/>
            <person name="Shu S."/>
            <person name="Lovell J.T."/>
            <person name="Sreedasyam A."/>
            <person name="Maumus F."/>
            <person name="Tiley G.P."/>
            <person name="Fernandez-Pozo N."/>
            <person name="Barry K."/>
            <person name="Chen C."/>
            <person name="Wang M."/>
            <person name="Lipzen A."/>
            <person name="Daum C."/>
            <person name="Saski C.A."/>
            <person name="Payton A.C."/>
            <person name="Mcbreen J.C."/>
            <person name="Conrad R.E."/>
            <person name="Kollar L.M."/>
            <person name="Olsson S."/>
            <person name="Huttunen S."/>
            <person name="Landis J.B."/>
            <person name="Wickett N.J."/>
            <person name="Johnson M.G."/>
            <person name="Rensing S.A."/>
            <person name="Grimwood J."/>
            <person name="Schmutz J."/>
            <person name="Mcdaniel S.F."/>
        </authorList>
    </citation>
    <scope>NUCLEOTIDE SEQUENCE</scope>
    <source>
        <strain evidence="17">R40</strain>
    </source>
</reference>
<keyword evidence="12 14" id="KW-0326">Glycosidase</keyword>
<evidence type="ECO:0000313" key="17">
    <source>
        <dbReference type="EMBL" id="KAG0588217.1"/>
    </source>
</evidence>
<comment type="caution">
    <text evidence="17">The sequence shown here is derived from an EMBL/GenBank/DDBJ whole genome shotgun (WGS) entry which is preliminary data.</text>
</comment>
<comment type="subcellular location">
    <subcellularLocation>
        <location evidence="2">Cell membrane</location>
        <topology evidence="2">Lipid-anchor</topology>
        <topology evidence="2">GPI-anchor</topology>
    </subcellularLocation>
</comment>
<dbReference type="GO" id="GO:0009506">
    <property type="term" value="C:plasmodesma"/>
    <property type="evidence" value="ECO:0007669"/>
    <property type="project" value="UniProtKB-ARBA"/>
</dbReference>
<sequence length="608" mass="64939">MCVCVSRFVSRSRLCGVTYSGHGDGVVDEFFILGCWGLLETFVGFIRGFWREGDVPMAAMHGGSCCFSVVLVLLACFNFVHFAESGGTMGVNYGTLGNNLPQPTQVAQLLLSTSLRNVKIYNADKAIMQAFANTNMKLVVGIGTESIPLLASSSAAAQAWVQTNIAAYMPATQVTHLAVGNEVFTTAPQMASQLVPAMVNMHTALVNLKLDGQVKVGTPHNLQVLDKSWPPSSGAFRANITNEVKALLSFLSSTGSPIMVNFYPYFAYRDDPKNVSLNYALFQPDKGVTDVNSGLHYNNMLDAQLDAVYSAMTRFGYHSIPILISETGWPSSGDPSEIAVSAANAQIYNQNLIKYVAASKGTPLRPGTSVDAYIFALFNENMKPGPGSERFFGLFNPDKSLVYNLGIVTTTYPPSGGAPPPFTSPITPTPPTVYPPPSMPVYPPPFPSPSPPPVTYPPPSMPVYPPPSMPVYPPPFPSPSPPAVTYPPPAVVYPPPTPVPTPVPPTPYANPSPVQNGNTGKTWCVAKPGSPDHEVTNALNFACGEGGADCGAIQAGGACYNPNTIVSHASFAYNTYYQKMGRNYWNCYFGGTGVITITDPSYSGCSFH</sequence>
<dbReference type="SUPFAM" id="SSF51445">
    <property type="entry name" value="(Trans)glycosidases"/>
    <property type="match status" value="1"/>
</dbReference>
<feature type="transmembrane region" description="Helical" evidence="15">
    <location>
        <begin position="62"/>
        <end position="83"/>
    </location>
</feature>
<evidence type="ECO:0000256" key="9">
    <source>
        <dbReference type="ARBA" id="ARBA00023136"/>
    </source>
</evidence>
<keyword evidence="6" id="KW-0336">GPI-anchor</keyword>
<evidence type="ECO:0000256" key="6">
    <source>
        <dbReference type="ARBA" id="ARBA00022622"/>
    </source>
</evidence>
<keyword evidence="9 15" id="KW-0472">Membrane</keyword>